<protein>
    <recommendedName>
        <fullName evidence="6">Phthiocerol/phthiodiolone dimycocerosyl transferase</fullName>
        <ecNumber evidence="5">2.3.1.282</ecNumber>
    </recommendedName>
    <alternativeName>
        <fullName evidence="11">Acyltransferase PapA5</fullName>
    </alternativeName>
    <alternativeName>
        <fullName evidence="9">Phthiocerol/phthiodiolone O-acyltransferase</fullName>
    </alternativeName>
    <alternativeName>
        <fullName evidence="10">Polyketide synthase-associated protein A5</fullName>
    </alternativeName>
</protein>
<comment type="catalytic activity">
    <reaction evidence="2">
        <text>2 a mycocerosyl-[mycocerosic acid synthase] + a phenolphthiocerol = a dimycocerosyl phenolphthiocerol + 2 holo-[mycocerosic acid synthase].</text>
        <dbReference type="EC" id="2.3.1.282"/>
    </reaction>
</comment>
<name>A0A2Z5FTM3_9BACT</name>
<dbReference type="Gene3D" id="3.30.559.10">
    <property type="entry name" value="Chloramphenicol acetyltransferase-like domain"/>
    <property type="match status" value="1"/>
</dbReference>
<dbReference type="SUPFAM" id="SSF52777">
    <property type="entry name" value="CoA-dependent acyltransferases"/>
    <property type="match status" value="2"/>
</dbReference>
<evidence type="ECO:0000256" key="6">
    <source>
        <dbReference type="ARBA" id="ARBA00013449"/>
    </source>
</evidence>
<dbReference type="GO" id="GO:0016746">
    <property type="term" value="F:acyltransferase activity"/>
    <property type="evidence" value="ECO:0007669"/>
    <property type="project" value="UniProtKB-KW"/>
</dbReference>
<keyword evidence="8" id="KW-0012">Acyltransferase</keyword>
<dbReference type="EMBL" id="CP030840">
    <property type="protein sequence ID" value="AXC10072.1"/>
    <property type="molecule type" value="Genomic_DNA"/>
</dbReference>
<evidence type="ECO:0000259" key="12">
    <source>
        <dbReference type="Pfam" id="PF16911"/>
    </source>
</evidence>
<evidence type="ECO:0000256" key="7">
    <source>
        <dbReference type="ARBA" id="ARBA00022679"/>
    </source>
</evidence>
<dbReference type="InterPro" id="IPR031641">
    <property type="entry name" value="PapA_C"/>
</dbReference>
<evidence type="ECO:0000256" key="2">
    <source>
        <dbReference type="ARBA" id="ARBA00000625"/>
    </source>
</evidence>
<comment type="similarity">
    <text evidence="4">Belongs to the acyltransferase PapA5 family.</text>
</comment>
<evidence type="ECO:0000313" key="13">
    <source>
        <dbReference type="EMBL" id="AXC10072.1"/>
    </source>
</evidence>
<comment type="catalytic activity">
    <reaction evidence="1">
        <text>2 a mycocerosyl-[mycocerosic acid synthase] + a phthiocerol = a dimycocerosyl phthiocerol + 2 holo-[mycocerosic acid synthase].</text>
        <dbReference type="EC" id="2.3.1.282"/>
    </reaction>
</comment>
<keyword evidence="7" id="KW-0808">Transferase</keyword>
<dbReference type="Pfam" id="PF16911">
    <property type="entry name" value="PapA_C"/>
    <property type="match status" value="1"/>
</dbReference>
<dbReference type="InterPro" id="IPR023213">
    <property type="entry name" value="CAT-like_dom_sf"/>
</dbReference>
<keyword evidence="14" id="KW-1185">Reference proteome</keyword>
<gene>
    <name evidence="13" type="ORF">ACPOL_0709</name>
</gene>
<accession>A0A2Z5FTM3</accession>
<dbReference type="PANTHER" id="PTHR28037:SF1">
    <property type="entry name" value="ALCOHOL O-ACETYLTRANSFERASE 1-RELATED"/>
    <property type="match status" value="1"/>
</dbReference>
<dbReference type="Gene3D" id="3.30.559.30">
    <property type="entry name" value="Nonribosomal peptide synthetase, condensation domain"/>
    <property type="match status" value="1"/>
</dbReference>
<evidence type="ECO:0000256" key="4">
    <source>
        <dbReference type="ARBA" id="ARBA00006558"/>
    </source>
</evidence>
<feature type="domain" description="Phthiocerol/phthiodiolone dimycocerosyl transferase C-terminal" evidence="12">
    <location>
        <begin position="202"/>
        <end position="378"/>
    </location>
</feature>
<proteinExistence type="inferred from homology"/>
<evidence type="ECO:0000313" key="14">
    <source>
        <dbReference type="Proteomes" id="UP000253606"/>
    </source>
</evidence>
<dbReference type="EC" id="2.3.1.282" evidence="5"/>
<evidence type="ECO:0000256" key="8">
    <source>
        <dbReference type="ARBA" id="ARBA00023315"/>
    </source>
</evidence>
<evidence type="ECO:0000256" key="5">
    <source>
        <dbReference type="ARBA" id="ARBA00012866"/>
    </source>
</evidence>
<evidence type="ECO:0000256" key="9">
    <source>
        <dbReference type="ARBA" id="ARBA00030465"/>
    </source>
</evidence>
<dbReference type="InterPro" id="IPR052058">
    <property type="entry name" value="Alcohol_O-acetyltransferase"/>
</dbReference>
<reference evidence="13 14" key="1">
    <citation type="journal article" date="2018" name="Front. Microbiol.">
        <title>Hydrolytic Capabilities as a Key to Environmental Success: Chitinolytic and Cellulolytic Acidobacteria From Acidic Sub-arctic Soils and Boreal Peatlands.</title>
        <authorList>
            <person name="Belova S.E."/>
            <person name="Ravin N.V."/>
            <person name="Pankratov T.A."/>
            <person name="Rakitin A.L."/>
            <person name="Ivanova A.A."/>
            <person name="Beletsky A.V."/>
            <person name="Mardanov A.V."/>
            <person name="Sinninghe Damste J.S."/>
            <person name="Dedysh S.N."/>
        </authorList>
    </citation>
    <scope>NUCLEOTIDE SEQUENCE [LARGE SCALE GENOMIC DNA]</scope>
    <source>
        <strain evidence="13 14">SBC82</strain>
    </source>
</reference>
<dbReference type="AlphaFoldDB" id="A0A2Z5FTM3"/>
<dbReference type="Proteomes" id="UP000253606">
    <property type="component" value="Chromosome"/>
</dbReference>
<organism evidence="13 14">
    <name type="scientific">Acidisarcina polymorpha</name>
    <dbReference type="NCBI Taxonomy" id="2211140"/>
    <lineage>
        <taxon>Bacteria</taxon>
        <taxon>Pseudomonadati</taxon>
        <taxon>Acidobacteriota</taxon>
        <taxon>Terriglobia</taxon>
        <taxon>Terriglobales</taxon>
        <taxon>Acidobacteriaceae</taxon>
        <taxon>Acidisarcina</taxon>
    </lineage>
</organism>
<dbReference type="RefSeq" id="WP_161557172.1">
    <property type="nucleotide sequence ID" value="NZ_CP030840.1"/>
</dbReference>
<evidence type="ECO:0000256" key="11">
    <source>
        <dbReference type="ARBA" id="ARBA00033407"/>
    </source>
</evidence>
<comment type="catalytic activity">
    <reaction evidence="3">
        <text>2 a mycocerosyl-[mycocerosic acid synthase] + a phthiodiolone = a dimycocerosyl phthiodiolone + 2 holo-[mycocerosic acid synthase].</text>
        <dbReference type="EC" id="2.3.1.282"/>
    </reaction>
</comment>
<dbReference type="PANTHER" id="PTHR28037">
    <property type="entry name" value="ALCOHOL O-ACETYLTRANSFERASE 1-RELATED"/>
    <property type="match status" value="1"/>
</dbReference>
<evidence type="ECO:0000256" key="3">
    <source>
        <dbReference type="ARBA" id="ARBA00001907"/>
    </source>
</evidence>
<dbReference type="KEGG" id="abas:ACPOL_0709"/>
<evidence type="ECO:0000256" key="10">
    <source>
        <dbReference type="ARBA" id="ARBA00032317"/>
    </source>
</evidence>
<evidence type="ECO:0000256" key="1">
    <source>
        <dbReference type="ARBA" id="ARBA00000026"/>
    </source>
</evidence>
<sequence>METNVPVRTLGCMEEYVWLLEQHSTRMALTCIEIDGVTTLSQWETALHFLQRKYANISLRVGKDHRERPFFFKSFDEGIPLRHLPLTDETDVLEECRHDMEHSFQDGSGPPLRVTLLLGKRRAVVILSAHHAFFDGIGLMNLIREMLSSFAEQSEPSPLAPAPSIDALVGIPVPEDYISRRDADEDLVSKSAEKDTSHGLSVPPEVSRIQLSRELTKAIVECGRLQGTTANGILMASVLDIGRAVSERWRKKDVTCVVPVNVRSLFRQEQAEGIIFGQKRFVFDLRQPNDFWDIARACSEGVKEIRTVKGLVANLTPLHDFLAAERSVAEAVSLASAHSHDLMISNFGNFPGPTEFGSIRLRAVTPIVDSGDANTQTVMVATTSDVMSIVLVSPNPFPDLLPNLEKQLTHVFLSNTASVQEH</sequence>